<dbReference type="Proteomes" id="UP000633943">
    <property type="component" value="Unassembled WGS sequence"/>
</dbReference>
<evidence type="ECO:0000256" key="1">
    <source>
        <dbReference type="SAM" id="Coils"/>
    </source>
</evidence>
<dbReference type="RefSeq" id="WP_169203854.1">
    <property type="nucleotide sequence ID" value="NZ_CP059467.1"/>
</dbReference>
<sequence>MDAELNKLENQLEQLIGLYESGRVEIRELRTRLARLETDNRALAEKVRFATGKLESLLEQLPES</sequence>
<keyword evidence="1" id="KW-0175">Coiled coil</keyword>
<name>A0ABX1P0K0_9RHOO</name>
<organism evidence="2 3">
    <name type="scientific">Aromatoleum bremense</name>
    <dbReference type="NCBI Taxonomy" id="76115"/>
    <lineage>
        <taxon>Bacteria</taxon>
        <taxon>Pseudomonadati</taxon>
        <taxon>Pseudomonadota</taxon>
        <taxon>Betaproteobacteria</taxon>
        <taxon>Rhodocyclales</taxon>
        <taxon>Rhodocyclaceae</taxon>
        <taxon>Aromatoleum</taxon>
    </lineage>
</organism>
<comment type="caution">
    <text evidence="2">The sequence shown here is derived from an EMBL/GenBank/DDBJ whole genome shotgun (WGS) entry which is preliminary data.</text>
</comment>
<gene>
    <name evidence="2" type="ORF">GPA24_17640</name>
</gene>
<evidence type="ECO:0000313" key="3">
    <source>
        <dbReference type="Proteomes" id="UP000633943"/>
    </source>
</evidence>
<feature type="coiled-coil region" evidence="1">
    <location>
        <begin position="5"/>
        <end position="60"/>
    </location>
</feature>
<protein>
    <recommendedName>
        <fullName evidence="4">Cell division protein ZapB</fullName>
    </recommendedName>
</protein>
<reference evidence="2 3" key="1">
    <citation type="submission" date="2019-12" db="EMBL/GenBank/DDBJ databases">
        <title>Comparative genomics gives insights into the taxonomy of the Azoarcus-Aromatoleum group and reveals separate origins of nif in the plant-associated Azoarcus and non-plant-associated Aromatoleum sub-groups.</title>
        <authorList>
            <person name="Lafos M."/>
            <person name="Maluk M."/>
            <person name="Batista M."/>
            <person name="Junghare M."/>
            <person name="Carmona M."/>
            <person name="Faoro H."/>
            <person name="Cruz L.M."/>
            <person name="Battistoni F."/>
            <person name="De Souza E."/>
            <person name="Pedrosa F."/>
            <person name="Chen W.-M."/>
            <person name="Poole P.S."/>
            <person name="Dixon R.A."/>
            <person name="James E.K."/>
        </authorList>
    </citation>
    <scope>NUCLEOTIDE SEQUENCE [LARGE SCALE GENOMIC DNA]</scope>
    <source>
        <strain evidence="2 3">PbN1</strain>
    </source>
</reference>
<proteinExistence type="predicted"/>
<dbReference type="EMBL" id="WTVP01000070">
    <property type="protein sequence ID" value="NMG17326.1"/>
    <property type="molecule type" value="Genomic_DNA"/>
</dbReference>
<keyword evidence="3" id="KW-1185">Reference proteome</keyword>
<evidence type="ECO:0008006" key="4">
    <source>
        <dbReference type="Google" id="ProtNLM"/>
    </source>
</evidence>
<accession>A0ABX1P0K0</accession>
<evidence type="ECO:0000313" key="2">
    <source>
        <dbReference type="EMBL" id="NMG17326.1"/>
    </source>
</evidence>